<protein>
    <submittedName>
        <fullName evidence="1">Uncharacterized protein</fullName>
    </submittedName>
</protein>
<name>A0A1S6ITS7_9FIRM</name>
<dbReference type="RefSeq" id="WP_077713153.1">
    <property type="nucleotide sequence ID" value="NZ_CP019698.1"/>
</dbReference>
<sequence>MHVQNIKNNLLWDFSLEQEFSKTPRKTGYTFVIDQFAATPRLALYRVGPFSSHTEHLYQQPPKELLVKVLGEQCIDPSVDGLFMINQELRDWIENNILNH</sequence>
<proteinExistence type="predicted"/>
<dbReference type="Proteomes" id="UP000189464">
    <property type="component" value="Chromosome"/>
</dbReference>
<evidence type="ECO:0000313" key="2">
    <source>
        <dbReference type="Proteomes" id="UP000189464"/>
    </source>
</evidence>
<accession>A0A1S6ITS7</accession>
<gene>
    <name evidence="1" type="ORF">B0537_03205</name>
</gene>
<organism evidence="1 2">
    <name type="scientific">Desulforamulus ferrireducens</name>
    <dbReference type="NCBI Taxonomy" id="1833852"/>
    <lineage>
        <taxon>Bacteria</taxon>
        <taxon>Bacillati</taxon>
        <taxon>Bacillota</taxon>
        <taxon>Clostridia</taxon>
        <taxon>Eubacteriales</taxon>
        <taxon>Peptococcaceae</taxon>
        <taxon>Desulforamulus</taxon>
    </lineage>
</organism>
<dbReference type="NCBIfam" id="NF045682">
    <property type="entry name" value="DVU0772_fam"/>
    <property type="match status" value="1"/>
</dbReference>
<dbReference type="EMBL" id="CP019698">
    <property type="protein sequence ID" value="AQS58187.1"/>
    <property type="molecule type" value="Genomic_DNA"/>
</dbReference>
<dbReference type="OrthoDB" id="1808013at2"/>
<evidence type="ECO:0000313" key="1">
    <source>
        <dbReference type="EMBL" id="AQS58187.1"/>
    </source>
</evidence>
<dbReference type="InterPro" id="IPR059223">
    <property type="entry name" value="DVU0772-like"/>
</dbReference>
<keyword evidence="2" id="KW-1185">Reference proteome</keyword>
<dbReference type="AlphaFoldDB" id="A0A1S6ITS7"/>
<reference evidence="1 2" key="1">
    <citation type="journal article" date="2016" name="Int. J. Syst. Evol. Microbiol.">
        <title>Desulfotomaculum ferrireducens sp. nov., a moderately thermophilic sulfate-reducing and dissimilatory Fe(III)-reducing bacterium isolated from compost.</title>
        <authorList>
            <person name="Yang G."/>
            <person name="Guo J."/>
            <person name="Zhuang L."/>
            <person name="Yuan Y."/>
            <person name="Zhou S."/>
        </authorList>
    </citation>
    <scope>NUCLEOTIDE SEQUENCE [LARGE SCALE GENOMIC DNA]</scope>
    <source>
        <strain evidence="1 2">GSS09</strain>
    </source>
</reference>
<dbReference type="KEGG" id="dfg:B0537_03205"/>